<dbReference type="NCBIfam" id="TIGR00061">
    <property type="entry name" value="L21"/>
    <property type="match status" value="1"/>
</dbReference>
<dbReference type="PANTHER" id="PTHR21349">
    <property type="entry name" value="50S RIBOSOMAL PROTEIN L21"/>
    <property type="match status" value="1"/>
</dbReference>
<dbReference type="InterPro" id="IPR018258">
    <property type="entry name" value="Ribosomal_bL21_CS"/>
</dbReference>
<dbReference type="InterPro" id="IPR028909">
    <property type="entry name" value="bL21-like"/>
</dbReference>
<dbReference type="GO" id="GO:0005840">
    <property type="term" value="C:ribosome"/>
    <property type="evidence" value="ECO:0007669"/>
    <property type="project" value="UniProtKB-KW"/>
</dbReference>
<evidence type="ECO:0000256" key="6">
    <source>
        <dbReference type="HAMAP-Rule" id="MF_01363"/>
    </source>
</evidence>
<evidence type="ECO:0000256" key="1">
    <source>
        <dbReference type="ARBA" id="ARBA00008563"/>
    </source>
</evidence>
<keyword evidence="4 6" id="KW-0689">Ribosomal protein</keyword>
<accession>A0A9D2RHW5</accession>
<evidence type="ECO:0000256" key="2">
    <source>
        <dbReference type="ARBA" id="ARBA00022730"/>
    </source>
</evidence>
<protein>
    <recommendedName>
        <fullName evidence="6">Large ribosomal subunit protein bL21</fullName>
    </recommendedName>
</protein>
<dbReference type="Pfam" id="PF00829">
    <property type="entry name" value="Ribosomal_L21p"/>
    <property type="match status" value="1"/>
</dbReference>
<evidence type="ECO:0000256" key="3">
    <source>
        <dbReference type="ARBA" id="ARBA00022884"/>
    </source>
</evidence>
<keyword evidence="5 6" id="KW-0687">Ribonucleoprotein</keyword>
<sequence>MYVIVEIAGQQFKAEKGRKLYVHRLPGEENSSVSFDKVLLADNDGQVMVGAPVLKGASVKCKILKHLKDDKVLVFKKKRRTGYQKQNGHRQYLSQVLVEDIVVA</sequence>
<comment type="function">
    <text evidence="6 7">This protein binds to 23S rRNA in the presence of protein L20.</text>
</comment>
<dbReference type="InterPro" id="IPR036164">
    <property type="entry name" value="bL21-like_sf"/>
</dbReference>
<keyword evidence="2 6" id="KW-0699">rRNA-binding</keyword>
<dbReference type="GO" id="GO:0005737">
    <property type="term" value="C:cytoplasm"/>
    <property type="evidence" value="ECO:0007669"/>
    <property type="project" value="UniProtKB-ARBA"/>
</dbReference>
<dbReference type="GO" id="GO:0019843">
    <property type="term" value="F:rRNA binding"/>
    <property type="evidence" value="ECO:0007669"/>
    <property type="project" value="UniProtKB-UniRule"/>
</dbReference>
<name>A0A9D2RHW5_9BACT</name>
<dbReference type="GO" id="GO:0006412">
    <property type="term" value="P:translation"/>
    <property type="evidence" value="ECO:0007669"/>
    <property type="project" value="UniProtKB-UniRule"/>
</dbReference>
<evidence type="ECO:0000313" key="9">
    <source>
        <dbReference type="Proteomes" id="UP000824259"/>
    </source>
</evidence>
<proteinExistence type="inferred from homology"/>
<dbReference type="InterPro" id="IPR001787">
    <property type="entry name" value="Ribosomal_bL21"/>
</dbReference>
<evidence type="ECO:0000313" key="8">
    <source>
        <dbReference type="EMBL" id="HJA99316.1"/>
    </source>
</evidence>
<dbReference type="EMBL" id="DWYR01000021">
    <property type="protein sequence ID" value="HJA99316.1"/>
    <property type="molecule type" value="Genomic_DNA"/>
</dbReference>
<reference evidence="8" key="1">
    <citation type="journal article" date="2021" name="PeerJ">
        <title>Extensive microbial diversity within the chicken gut microbiome revealed by metagenomics and culture.</title>
        <authorList>
            <person name="Gilroy R."/>
            <person name="Ravi A."/>
            <person name="Getino M."/>
            <person name="Pursley I."/>
            <person name="Horton D.L."/>
            <person name="Alikhan N.F."/>
            <person name="Baker D."/>
            <person name="Gharbi K."/>
            <person name="Hall N."/>
            <person name="Watson M."/>
            <person name="Adriaenssens E.M."/>
            <person name="Foster-Nyarko E."/>
            <person name="Jarju S."/>
            <person name="Secka A."/>
            <person name="Antonio M."/>
            <person name="Oren A."/>
            <person name="Chaudhuri R.R."/>
            <person name="La Ragione R."/>
            <person name="Hildebrand F."/>
            <person name="Pallen M.J."/>
        </authorList>
    </citation>
    <scope>NUCLEOTIDE SEQUENCE</scope>
    <source>
        <strain evidence="8">CHK169-11906</strain>
    </source>
</reference>
<dbReference type="HAMAP" id="MF_01363">
    <property type="entry name" value="Ribosomal_bL21"/>
    <property type="match status" value="1"/>
</dbReference>
<dbReference type="PANTHER" id="PTHR21349:SF0">
    <property type="entry name" value="LARGE RIBOSOMAL SUBUNIT PROTEIN BL21M"/>
    <property type="match status" value="1"/>
</dbReference>
<comment type="similarity">
    <text evidence="1 6 7">Belongs to the bacterial ribosomal protein bL21 family.</text>
</comment>
<organism evidence="8 9">
    <name type="scientific">Candidatus Alistipes avicola</name>
    <dbReference type="NCBI Taxonomy" id="2838432"/>
    <lineage>
        <taxon>Bacteria</taxon>
        <taxon>Pseudomonadati</taxon>
        <taxon>Bacteroidota</taxon>
        <taxon>Bacteroidia</taxon>
        <taxon>Bacteroidales</taxon>
        <taxon>Rikenellaceae</taxon>
        <taxon>Alistipes</taxon>
    </lineage>
</organism>
<dbReference type="GO" id="GO:1990904">
    <property type="term" value="C:ribonucleoprotein complex"/>
    <property type="evidence" value="ECO:0007669"/>
    <property type="project" value="UniProtKB-KW"/>
</dbReference>
<evidence type="ECO:0000256" key="5">
    <source>
        <dbReference type="ARBA" id="ARBA00023274"/>
    </source>
</evidence>
<dbReference type="SUPFAM" id="SSF141091">
    <property type="entry name" value="L21p-like"/>
    <property type="match status" value="1"/>
</dbReference>
<dbReference type="GO" id="GO:0003735">
    <property type="term" value="F:structural constituent of ribosome"/>
    <property type="evidence" value="ECO:0007669"/>
    <property type="project" value="InterPro"/>
</dbReference>
<comment type="caution">
    <text evidence="8">The sequence shown here is derived from an EMBL/GenBank/DDBJ whole genome shotgun (WGS) entry which is preliminary data.</text>
</comment>
<dbReference type="Proteomes" id="UP000824259">
    <property type="component" value="Unassembled WGS sequence"/>
</dbReference>
<gene>
    <name evidence="6 8" type="primary">rplU</name>
    <name evidence="8" type="ORF">H9779_06960</name>
</gene>
<evidence type="ECO:0000256" key="4">
    <source>
        <dbReference type="ARBA" id="ARBA00022980"/>
    </source>
</evidence>
<comment type="subunit">
    <text evidence="6">Part of the 50S ribosomal subunit. Contacts protein L20.</text>
</comment>
<dbReference type="PROSITE" id="PS01169">
    <property type="entry name" value="RIBOSOMAL_L21"/>
    <property type="match status" value="1"/>
</dbReference>
<reference evidence="8" key="2">
    <citation type="submission" date="2021-04" db="EMBL/GenBank/DDBJ databases">
        <authorList>
            <person name="Gilroy R."/>
        </authorList>
    </citation>
    <scope>NUCLEOTIDE SEQUENCE</scope>
    <source>
        <strain evidence="8">CHK169-11906</strain>
    </source>
</reference>
<keyword evidence="3 6" id="KW-0694">RNA-binding</keyword>
<evidence type="ECO:0000256" key="7">
    <source>
        <dbReference type="RuleBase" id="RU000562"/>
    </source>
</evidence>
<dbReference type="AlphaFoldDB" id="A0A9D2RHW5"/>